<feature type="region of interest" description="Disordered" evidence="2">
    <location>
        <begin position="222"/>
        <end position="244"/>
    </location>
</feature>
<comment type="caution">
    <text evidence="5">The sequence shown here is derived from an EMBL/GenBank/DDBJ whole genome shotgun (WGS) entry which is preliminary data.</text>
</comment>
<organism evidence="5 6">
    <name type="scientific">Grifola frondosa</name>
    <name type="common">Maitake</name>
    <name type="synonym">Polyporus frondosus</name>
    <dbReference type="NCBI Taxonomy" id="5627"/>
    <lineage>
        <taxon>Eukaryota</taxon>
        <taxon>Fungi</taxon>
        <taxon>Dikarya</taxon>
        <taxon>Basidiomycota</taxon>
        <taxon>Agaricomycotina</taxon>
        <taxon>Agaricomycetes</taxon>
        <taxon>Polyporales</taxon>
        <taxon>Grifolaceae</taxon>
        <taxon>Grifola</taxon>
    </lineage>
</organism>
<evidence type="ECO:0000256" key="3">
    <source>
        <dbReference type="SAM" id="Phobius"/>
    </source>
</evidence>
<evidence type="ECO:0000259" key="4">
    <source>
        <dbReference type="SMART" id="SM00385"/>
    </source>
</evidence>
<proteinExistence type="inferred from homology"/>
<dbReference type="PANTHER" id="PTHR10026">
    <property type="entry name" value="CYCLIN"/>
    <property type="match status" value="1"/>
</dbReference>
<evidence type="ECO:0000256" key="2">
    <source>
        <dbReference type="SAM" id="MobiDB-lite"/>
    </source>
</evidence>
<keyword evidence="3" id="KW-1133">Transmembrane helix</keyword>
<evidence type="ECO:0000256" key="1">
    <source>
        <dbReference type="RuleBase" id="RU000383"/>
    </source>
</evidence>
<feature type="compositionally biased region" description="Polar residues" evidence="2">
    <location>
        <begin position="328"/>
        <end position="347"/>
    </location>
</feature>
<protein>
    <submittedName>
        <fullName evidence="5">Cyclin pch1</fullName>
    </submittedName>
</protein>
<dbReference type="OMA" id="CTAATWF"/>
<feature type="compositionally biased region" description="Pro residues" evidence="2">
    <location>
        <begin position="233"/>
        <end position="243"/>
    </location>
</feature>
<evidence type="ECO:0000313" key="6">
    <source>
        <dbReference type="Proteomes" id="UP000092993"/>
    </source>
</evidence>
<dbReference type="OrthoDB" id="25002at2759"/>
<dbReference type="AlphaFoldDB" id="A0A1C7MFP1"/>
<dbReference type="GO" id="GO:0006357">
    <property type="term" value="P:regulation of transcription by RNA polymerase II"/>
    <property type="evidence" value="ECO:0007669"/>
    <property type="project" value="InterPro"/>
</dbReference>
<dbReference type="GO" id="GO:0016538">
    <property type="term" value="F:cyclin-dependent protein serine/threonine kinase regulator activity"/>
    <property type="evidence" value="ECO:0007669"/>
    <property type="project" value="InterPro"/>
</dbReference>
<dbReference type="CDD" id="cd20546">
    <property type="entry name" value="CYCLIN_SpCG1C_ScCTK2-like_rpt2"/>
    <property type="match status" value="1"/>
</dbReference>
<dbReference type="SUPFAM" id="SSF47954">
    <property type="entry name" value="Cyclin-like"/>
    <property type="match status" value="2"/>
</dbReference>
<feature type="domain" description="Cyclin-like" evidence="4">
    <location>
        <begin position="46"/>
        <end position="146"/>
    </location>
</feature>
<keyword evidence="3" id="KW-0812">Transmembrane</keyword>
<sequence length="347" mass="38340">MNSRHLSLTSSIQWLFPITALQYTPSRTTSDISLEKELYDRSRGIEFLYRLAVSLGLPASAMYTAATWFHRFYMRYSMEDYHRQDVAASCIFLATKTEECGRKLRDVAKVFCSKVSKIDVVDIPDDSKDVEECQNNILLTEEVLLEALCFDFVVDSPQVELVDLFDAQQEDPHVEECAWSIANDSFRTPLCILYPTRIIAAACYVLAQYVVEGPQSPPLDVRIASPAPSASLPTPPSHKPPSPETSRFAVEYFGFNEVELAGVAEALRIMIEYYGAQDLHSAYDYLASVAAIKPPSSSANREQLYLPFAHAVPPSNPPLSSSTPNPVAGQTPTSSHGGNTPDITNSG</sequence>
<keyword evidence="6" id="KW-1185">Reference proteome</keyword>
<comment type="similarity">
    <text evidence="1">Belongs to the cyclin family.</text>
</comment>
<evidence type="ECO:0000313" key="5">
    <source>
        <dbReference type="EMBL" id="OBZ75735.1"/>
    </source>
</evidence>
<accession>A0A1C7MFP1</accession>
<dbReference type="InterPro" id="IPR013763">
    <property type="entry name" value="Cyclin-like_dom"/>
</dbReference>
<dbReference type="Pfam" id="PF00134">
    <property type="entry name" value="Cyclin_N"/>
    <property type="match status" value="1"/>
</dbReference>
<dbReference type="SMART" id="SM00385">
    <property type="entry name" value="CYCLIN"/>
    <property type="match status" value="2"/>
</dbReference>
<feature type="transmembrane region" description="Helical" evidence="3">
    <location>
        <begin position="47"/>
        <end position="69"/>
    </location>
</feature>
<dbReference type="EMBL" id="LUGG01000004">
    <property type="protein sequence ID" value="OBZ75735.1"/>
    <property type="molecule type" value="Genomic_DNA"/>
</dbReference>
<reference evidence="5 6" key="1">
    <citation type="submission" date="2016-03" db="EMBL/GenBank/DDBJ databases">
        <title>Whole genome sequencing of Grifola frondosa 9006-11.</title>
        <authorList>
            <person name="Min B."/>
            <person name="Park H."/>
            <person name="Kim J.-G."/>
            <person name="Cho H."/>
            <person name="Oh Y.-L."/>
            <person name="Kong W.-S."/>
            <person name="Choi I.-G."/>
        </authorList>
    </citation>
    <scope>NUCLEOTIDE SEQUENCE [LARGE SCALE GENOMIC DNA]</scope>
    <source>
        <strain evidence="5 6">9006-11</strain>
    </source>
</reference>
<dbReference type="STRING" id="5627.A0A1C7MFP1"/>
<gene>
    <name evidence="5" type="primary">pch1</name>
    <name evidence="5" type="ORF">A0H81_04414</name>
</gene>
<name>A0A1C7MFP1_GRIFR</name>
<dbReference type="Proteomes" id="UP000092993">
    <property type="component" value="Unassembled WGS sequence"/>
</dbReference>
<dbReference type="InterPro" id="IPR006671">
    <property type="entry name" value="Cyclin_N"/>
</dbReference>
<keyword evidence="3" id="KW-0472">Membrane</keyword>
<dbReference type="InterPro" id="IPR036915">
    <property type="entry name" value="Cyclin-like_sf"/>
</dbReference>
<dbReference type="Gene3D" id="1.10.472.10">
    <property type="entry name" value="Cyclin-like"/>
    <property type="match status" value="2"/>
</dbReference>
<feature type="region of interest" description="Disordered" evidence="2">
    <location>
        <begin position="309"/>
        <end position="347"/>
    </location>
</feature>
<dbReference type="InterPro" id="IPR043198">
    <property type="entry name" value="Cyclin/Ssn8"/>
</dbReference>
<keyword evidence="1" id="KW-0195">Cyclin</keyword>
<feature type="domain" description="Cyclin-like" evidence="4">
    <location>
        <begin position="159"/>
        <end position="272"/>
    </location>
</feature>